<reference evidence="12" key="2">
    <citation type="submission" date="2012-06" db="EMBL/GenBank/DDBJ databases">
        <title>Comparative genomic analyses of Aspergillus oryzae 3.042 and A. oryzae RIB40 for soy-sauce fermentation.</title>
        <authorList>
            <person name="Zhao G."/>
            <person name="Hou L."/>
            <person name="Wang C."/>
            <person name="Cao X."/>
        </authorList>
    </citation>
    <scope>NUCLEOTIDE SEQUENCE [LARGE SCALE GENOMIC DNA]</scope>
    <source>
        <strain evidence="12">3.042</strain>
    </source>
</reference>
<dbReference type="HOGENOM" id="CLU_001570_14_4_1"/>
<dbReference type="PANTHER" id="PTHR24305:SF157">
    <property type="entry name" value="N-ACETYLTRYPTOPHAN 6-HYDROXYLASE IVOC-RELATED"/>
    <property type="match status" value="1"/>
</dbReference>
<evidence type="ECO:0000256" key="4">
    <source>
        <dbReference type="ARBA" id="ARBA00022723"/>
    </source>
</evidence>
<comment type="cofactor">
    <cofactor evidence="1 8">
        <name>heme</name>
        <dbReference type="ChEBI" id="CHEBI:30413"/>
    </cofactor>
</comment>
<dbReference type="PRINTS" id="PR00463">
    <property type="entry name" value="EP450I"/>
</dbReference>
<organism evidence="11 12">
    <name type="scientific">Aspergillus oryzae (strain 3.042)</name>
    <name type="common">Yellow koji mold</name>
    <dbReference type="NCBI Taxonomy" id="1160506"/>
    <lineage>
        <taxon>Eukaryota</taxon>
        <taxon>Fungi</taxon>
        <taxon>Dikarya</taxon>
        <taxon>Ascomycota</taxon>
        <taxon>Pezizomycotina</taxon>
        <taxon>Eurotiomycetes</taxon>
        <taxon>Eurotiomycetidae</taxon>
        <taxon>Eurotiales</taxon>
        <taxon>Aspergillaceae</taxon>
        <taxon>Aspergillus</taxon>
        <taxon>Aspergillus subgen. Circumdati</taxon>
    </lineage>
</organism>
<dbReference type="Proteomes" id="UP000002812">
    <property type="component" value="Unassembled WGS sequence"/>
</dbReference>
<protein>
    <recommendedName>
        <fullName evidence="13">Cytochrome P450</fullName>
    </recommendedName>
</protein>
<keyword evidence="10" id="KW-1133">Transmembrane helix</keyword>
<dbReference type="PROSITE" id="PS00086">
    <property type="entry name" value="CYTOCHROME_P450"/>
    <property type="match status" value="1"/>
</dbReference>
<keyword evidence="10" id="KW-0812">Transmembrane</keyword>
<evidence type="ECO:0000313" key="11">
    <source>
        <dbReference type="EMBL" id="EIT74386.1"/>
    </source>
</evidence>
<dbReference type="PANTHER" id="PTHR24305">
    <property type="entry name" value="CYTOCHROME P450"/>
    <property type="match status" value="1"/>
</dbReference>
<evidence type="ECO:0000256" key="5">
    <source>
        <dbReference type="ARBA" id="ARBA00023002"/>
    </source>
</evidence>
<dbReference type="SUPFAM" id="SSF48264">
    <property type="entry name" value="Cytochrome P450"/>
    <property type="match status" value="1"/>
</dbReference>
<evidence type="ECO:0000256" key="9">
    <source>
        <dbReference type="RuleBase" id="RU000461"/>
    </source>
</evidence>
<dbReference type="CDD" id="cd11062">
    <property type="entry name" value="CYP58-like"/>
    <property type="match status" value="1"/>
</dbReference>
<dbReference type="GO" id="GO:0020037">
    <property type="term" value="F:heme binding"/>
    <property type="evidence" value="ECO:0007669"/>
    <property type="project" value="InterPro"/>
</dbReference>
<evidence type="ECO:0000256" key="2">
    <source>
        <dbReference type="ARBA" id="ARBA00010617"/>
    </source>
</evidence>
<evidence type="ECO:0008006" key="13">
    <source>
        <dbReference type="Google" id="ProtNLM"/>
    </source>
</evidence>
<evidence type="ECO:0000313" key="12">
    <source>
        <dbReference type="Proteomes" id="UP000002812"/>
    </source>
</evidence>
<gene>
    <name evidence="11" type="ORF">Ao3042_09586</name>
</gene>
<dbReference type="InterPro" id="IPR001128">
    <property type="entry name" value="Cyt_P450"/>
</dbReference>
<dbReference type="GO" id="GO:0004497">
    <property type="term" value="F:monooxygenase activity"/>
    <property type="evidence" value="ECO:0007669"/>
    <property type="project" value="UniProtKB-KW"/>
</dbReference>
<reference evidence="11 12" key="1">
    <citation type="journal article" date="2012" name="Eukaryot. Cell">
        <title>Draft genome sequence of Aspergillus oryzae strain 3.042.</title>
        <authorList>
            <person name="Zhao G."/>
            <person name="Yao Y."/>
            <person name="Qi W."/>
            <person name="Wang C."/>
            <person name="Hou L."/>
            <person name="Zeng B."/>
            <person name="Cao X."/>
        </authorList>
    </citation>
    <scope>NUCLEOTIDE SEQUENCE [LARGE SCALE GENOMIC DNA]</scope>
    <source>
        <strain evidence="11 12">3.042</strain>
    </source>
</reference>
<dbReference type="EMBL" id="AKHY01000194">
    <property type="protein sequence ID" value="EIT74386.1"/>
    <property type="molecule type" value="Genomic_DNA"/>
</dbReference>
<feature type="binding site" description="axial binding residue" evidence="8">
    <location>
        <position position="485"/>
    </location>
    <ligand>
        <name>heme</name>
        <dbReference type="ChEBI" id="CHEBI:30413"/>
    </ligand>
    <ligandPart>
        <name>Fe</name>
        <dbReference type="ChEBI" id="CHEBI:18248"/>
    </ligandPart>
</feature>
<name>I8IAI2_ASPO3</name>
<dbReference type="AlphaFoldDB" id="I8IAI2"/>
<dbReference type="InterPro" id="IPR002401">
    <property type="entry name" value="Cyt_P450_E_grp-I"/>
</dbReference>
<keyword evidence="4 8" id="KW-0479">Metal-binding</keyword>
<comment type="caution">
    <text evidence="11">The sequence shown here is derived from an EMBL/GenBank/DDBJ whole genome shotgun (WGS) entry which is preliminary data.</text>
</comment>
<keyword evidence="7 9" id="KW-0503">Monooxygenase</keyword>
<dbReference type="Pfam" id="PF00067">
    <property type="entry name" value="p450"/>
    <property type="match status" value="1"/>
</dbReference>
<evidence type="ECO:0000256" key="8">
    <source>
        <dbReference type="PIRSR" id="PIRSR602401-1"/>
    </source>
</evidence>
<sequence>MTLISLSLLALSLWIIIRVLVIIYRLAWHPLARFPGPKFAAATSAYEFYFDAIKGGQYTFEIGHMHKKYGPIVRISPHELHINDPGFIEELYPGPGKPRDKYAYATGQFGIPDVCSLVLTPYDLSSVFGAVSHDLHRMRRGALSPFFSKAAVTKLEPVIYSAVDKLISRIEEVVESTGFVDLTMAFSCMTTDIVTQYAFAESSRFLENPDFTPNFHEAILAGTRMGSWARHFPILFPVLRSIPIDILSRMSPETGVFLRWQESMRKKVSEIWQDQSALPVKDKNVSPFGSTIFHELFHSDMPDSEKHPGRMWQEGQIVIGAGTETTFTIWVEDSDRYLMLALTATTFFILDNPNILSKLRKELAATMPNRYEKPSCRELEALPYLIIIQEGLRLSFGVATRLQRINSEAPMIFRQKKTNDTIEEKVWEIPTGTPVGMTAALVHLNPELFPDPHEFRPERWLDQDGQLHRGLDKYILSFSRGSRQCIGINLAYSELYMGIGILIRRLGDRMQLFETDRTDVDMVEDCFVPVPRRESNGVRVRLSAQ</sequence>
<comment type="similarity">
    <text evidence="2 9">Belongs to the cytochrome P450 family.</text>
</comment>
<evidence type="ECO:0000256" key="7">
    <source>
        <dbReference type="ARBA" id="ARBA00023033"/>
    </source>
</evidence>
<dbReference type="InterPro" id="IPR017972">
    <property type="entry name" value="Cyt_P450_CS"/>
</dbReference>
<feature type="transmembrane region" description="Helical" evidence="10">
    <location>
        <begin position="6"/>
        <end position="28"/>
    </location>
</feature>
<dbReference type="InterPro" id="IPR050121">
    <property type="entry name" value="Cytochrome_P450_monoxygenase"/>
</dbReference>
<evidence type="ECO:0000256" key="1">
    <source>
        <dbReference type="ARBA" id="ARBA00001971"/>
    </source>
</evidence>
<dbReference type="GO" id="GO:0005506">
    <property type="term" value="F:iron ion binding"/>
    <property type="evidence" value="ECO:0007669"/>
    <property type="project" value="InterPro"/>
</dbReference>
<evidence type="ECO:0000256" key="10">
    <source>
        <dbReference type="SAM" id="Phobius"/>
    </source>
</evidence>
<proteinExistence type="inferred from homology"/>
<accession>I8IAI2</accession>
<dbReference type="InterPro" id="IPR036396">
    <property type="entry name" value="Cyt_P450_sf"/>
</dbReference>
<dbReference type="Gene3D" id="1.10.630.10">
    <property type="entry name" value="Cytochrome P450"/>
    <property type="match status" value="1"/>
</dbReference>
<keyword evidence="5 9" id="KW-0560">Oxidoreductase</keyword>
<dbReference type="GO" id="GO:0016705">
    <property type="term" value="F:oxidoreductase activity, acting on paired donors, with incorporation or reduction of molecular oxygen"/>
    <property type="evidence" value="ECO:0007669"/>
    <property type="project" value="InterPro"/>
</dbReference>
<evidence type="ECO:0000256" key="6">
    <source>
        <dbReference type="ARBA" id="ARBA00023004"/>
    </source>
</evidence>
<keyword evidence="6 8" id="KW-0408">Iron</keyword>
<dbReference type="OrthoDB" id="3945418at2759"/>
<keyword evidence="3 8" id="KW-0349">Heme</keyword>
<keyword evidence="10" id="KW-0472">Membrane</keyword>
<evidence type="ECO:0000256" key="3">
    <source>
        <dbReference type="ARBA" id="ARBA00022617"/>
    </source>
</evidence>